<dbReference type="GO" id="GO:0052929">
    <property type="term" value="F:ATP:3'-cytidine-cytidine-tRNA adenylyltransferase activity"/>
    <property type="evidence" value="ECO:0007669"/>
    <property type="project" value="TreeGrafter"/>
</dbReference>
<evidence type="ECO:0000313" key="7">
    <source>
        <dbReference type="EMBL" id="ORX42913.1"/>
    </source>
</evidence>
<name>A0A1Y1UXM9_9FUNG</name>
<dbReference type="EMBL" id="MCFH01000058">
    <property type="protein sequence ID" value="ORX42913.1"/>
    <property type="molecule type" value="Genomic_DNA"/>
</dbReference>
<evidence type="ECO:0000256" key="4">
    <source>
        <dbReference type="RuleBase" id="RU003953"/>
    </source>
</evidence>
<keyword evidence="8" id="KW-1185">Reference proteome</keyword>
<evidence type="ECO:0000256" key="3">
    <source>
        <dbReference type="ARBA" id="ARBA00022884"/>
    </source>
</evidence>
<dbReference type="OrthoDB" id="445712at2759"/>
<dbReference type="SUPFAM" id="SSF81301">
    <property type="entry name" value="Nucleotidyltransferase"/>
    <property type="match status" value="1"/>
</dbReference>
<dbReference type="Gene3D" id="1.10.3090.10">
    <property type="entry name" value="cca-adding enzyme, domain 2"/>
    <property type="match status" value="1"/>
</dbReference>
<dbReference type="PANTHER" id="PTHR13734">
    <property type="entry name" value="TRNA-NUCLEOTIDYLTRANSFERASE"/>
    <property type="match status" value="1"/>
</dbReference>
<dbReference type="SUPFAM" id="SSF81891">
    <property type="entry name" value="Poly A polymerase C-terminal region-like"/>
    <property type="match status" value="1"/>
</dbReference>
<dbReference type="STRING" id="1754191.A0A1Y1UXM9"/>
<dbReference type="AlphaFoldDB" id="A0A1Y1UXM9"/>
<proteinExistence type="inferred from homology"/>
<feature type="compositionally biased region" description="Basic and acidic residues" evidence="5">
    <location>
        <begin position="246"/>
        <end position="263"/>
    </location>
</feature>
<dbReference type="Proteomes" id="UP000193719">
    <property type="component" value="Unassembled WGS sequence"/>
</dbReference>
<protein>
    <submittedName>
        <fullName evidence="7">Poly A polymerase C-terminal region-like protein</fullName>
    </submittedName>
</protein>
<evidence type="ECO:0000256" key="2">
    <source>
        <dbReference type="ARBA" id="ARBA00022679"/>
    </source>
</evidence>
<feature type="domain" description="Poly A polymerase head" evidence="6">
    <location>
        <begin position="20"/>
        <end position="99"/>
    </location>
</feature>
<dbReference type="InterPro" id="IPR043519">
    <property type="entry name" value="NT_sf"/>
</dbReference>
<dbReference type="PANTHER" id="PTHR13734:SF5">
    <property type="entry name" value="CCA TRNA NUCLEOTIDYLTRANSFERASE, MITOCHONDRIAL"/>
    <property type="match status" value="1"/>
</dbReference>
<accession>A0A1Y1UXM9</accession>
<dbReference type="Pfam" id="PF01743">
    <property type="entry name" value="PolyA_pol"/>
    <property type="match status" value="1"/>
</dbReference>
<feature type="region of interest" description="Disordered" evidence="5">
    <location>
        <begin position="246"/>
        <end position="270"/>
    </location>
</feature>
<reference evidence="7 8" key="2">
    <citation type="submission" date="2016-08" db="EMBL/GenBank/DDBJ databases">
        <title>Pervasive Adenine N6-methylation of Active Genes in Fungi.</title>
        <authorList>
            <consortium name="DOE Joint Genome Institute"/>
            <person name="Mondo S.J."/>
            <person name="Dannebaum R.O."/>
            <person name="Kuo R.C."/>
            <person name="Labutti K."/>
            <person name="Haridas S."/>
            <person name="Kuo A."/>
            <person name="Salamov A."/>
            <person name="Ahrendt S.R."/>
            <person name="Lipzen A."/>
            <person name="Sullivan W."/>
            <person name="Andreopoulos W.B."/>
            <person name="Clum A."/>
            <person name="Lindquist E."/>
            <person name="Daum C."/>
            <person name="Ramamoorthy G.K."/>
            <person name="Gryganskyi A."/>
            <person name="Culley D."/>
            <person name="Magnuson J.K."/>
            <person name="James T.Y."/>
            <person name="O'Malley M.A."/>
            <person name="Stajich J.E."/>
            <person name="Spatafora J.W."/>
            <person name="Visel A."/>
            <person name="Grigoriev I.V."/>
        </authorList>
    </citation>
    <scope>NUCLEOTIDE SEQUENCE [LARGE SCALE GENOMIC DNA]</scope>
    <source>
        <strain evidence="8">finn</strain>
    </source>
</reference>
<dbReference type="InterPro" id="IPR002646">
    <property type="entry name" value="PolA_pol_head_dom"/>
</dbReference>
<comment type="similarity">
    <text evidence="1 4">Belongs to the tRNA nucleotidyltransferase/poly(A) polymerase family.</text>
</comment>
<evidence type="ECO:0000256" key="1">
    <source>
        <dbReference type="ARBA" id="ARBA00007265"/>
    </source>
</evidence>
<gene>
    <name evidence="7" type="ORF">BCR36DRAFT_415856</name>
</gene>
<keyword evidence="2 4" id="KW-0808">Transferase</keyword>
<evidence type="ECO:0000313" key="8">
    <source>
        <dbReference type="Proteomes" id="UP000193719"/>
    </source>
</evidence>
<dbReference type="Gene3D" id="3.30.460.10">
    <property type="entry name" value="Beta Polymerase, domain 2"/>
    <property type="match status" value="1"/>
</dbReference>
<reference evidence="7 8" key="1">
    <citation type="submission" date="2016-08" db="EMBL/GenBank/DDBJ databases">
        <title>Genomes of anaerobic fungi encode conserved fungal cellulosomes for biomass hydrolysis.</title>
        <authorList>
            <consortium name="DOE Joint Genome Institute"/>
            <person name="Haitjema C.H."/>
            <person name="Gilmore S.P."/>
            <person name="Henske J.K."/>
            <person name="Solomon K.V."/>
            <person name="De Groot R."/>
            <person name="Kuo A."/>
            <person name="Mondo S.J."/>
            <person name="Salamov A.A."/>
            <person name="Labutti K."/>
            <person name="Zhao Z."/>
            <person name="Chiniquy J."/>
            <person name="Barry K."/>
            <person name="Brewer H.M."/>
            <person name="Purvine S.O."/>
            <person name="Wright A.T."/>
            <person name="Boxma B."/>
            <person name="Van Alen T."/>
            <person name="Hackstein J.H."/>
            <person name="Baker S.E."/>
            <person name="Grigoriev I.V."/>
            <person name="O'Malley M.A."/>
        </authorList>
    </citation>
    <scope>NUCLEOTIDE SEQUENCE [LARGE SCALE GENOMIC DNA]</scope>
    <source>
        <strain evidence="8">finn</strain>
    </source>
</reference>
<evidence type="ECO:0000259" key="6">
    <source>
        <dbReference type="Pfam" id="PF01743"/>
    </source>
</evidence>
<comment type="caution">
    <text evidence="7">The sequence shown here is derived from an EMBL/GenBank/DDBJ whole genome shotgun (WGS) entry which is preliminary data.</text>
</comment>
<evidence type="ECO:0000256" key="5">
    <source>
        <dbReference type="SAM" id="MobiDB-lite"/>
    </source>
</evidence>
<dbReference type="GO" id="GO:0003723">
    <property type="term" value="F:RNA binding"/>
    <property type="evidence" value="ECO:0007669"/>
    <property type="project" value="UniProtKB-KW"/>
</dbReference>
<organism evidence="7 8">
    <name type="scientific">Piromyces finnis</name>
    <dbReference type="NCBI Taxonomy" id="1754191"/>
    <lineage>
        <taxon>Eukaryota</taxon>
        <taxon>Fungi</taxon>
        <taxon>Fungi incertae sedis</taxon>
        <taxon>Chytridiomycota</taxon>
        <taxon>Chytridiomycota incertae sedis</taxon>
        <taxon>Neocallimastigomycetes</taxon>
        <taxon>Neocallimastigales</taxon>
        <taxon>Neocallimastigaceae</taxon>
        <taxon>Piromyces</taxon>
    </lineage>
</organism>
<keyword evidence="3 4" id="KW-0694">RNA-binding</keyword>
<dbReference type="GO" id="GO:0001680">
    <property type="term" value="P:tRNA 3'-terminal CCA addition"/>
    <property type="evidence" value="ECO:0007669"/>
    <property type="project" value="TreeGrafter"/>
</dbReference>
<sequence>MKINFTENENKIDILKRPTLRIAGGWVRDKLLGLESNDIDVVVDNMMGYDFALLVREYMLNNNLEVSHMARVAANPEKNKNMETATGKVLGQSIDFVNLSGDTPTVIGSTEPNKYSINYGTPTGLHDLKEKIIRTPLPPYETFNDDPLRTLRVVRFASHFGHTIEKNVLEAIKNEEIQNMLSTRTSRSKIGEELNKMLNGNDSLKACEYLYDLNLYKIVFVRPPENAVVTIRSALSKAQVKEIQDQIQKKSKDKKEDMAIEKSRRNKRRM</sequence>
<dbReference type="GO" id="GO:0052927">
    <property type="term" value="F:CC tRNA cytidylyltransferase activity"/>
    <property type="evidence" value="ECO:0007669"/>
    <property type="project" value="TreeGrafter"/>
</dbReference>